<dbReference type="Proteomes" id="UP001465153">
    <property type="component" value="Unassembled WGS sequence"/>
</dbReference>
<keyword evidence="1" id="KW-1133">Transmembrane helix</keyword>
<gene>
    <name evidence="2" type="ORF">NBRC116591_35070</name>
</gene>
<feature type="transmembrane region" description="Helical" evidence="1">
    <location>
        <begin position="30"/>
        <end position="48"/>
    </location>
</feature>
<evidence type="ECO:0008006" key="4">
    <source>
        <dbReference type="Google" id="ProtNLM"/>
    </source>
</evidence>
<keyword evidence="1" id="KW-0812">Transmembrane</keyword>
<feature type="transmembrane region" description="Helical" evidence="1">
    <location>
        <begin position="255"/>
        <end position="273"/>
    </location>
</feature>
<feature type="transmembrane region" description="Helical" evidence="1">
    <location>
        <begin position="134"/>
        <end position="153"/>
    </location>
</feature>
<feature type="transmembrane region" description="Helical" evidence="1">
    <location>
        <begin position="225"/>
        <end position="249"/>
    </location>
</feature>
<feature type="transmembrane region" description="Helical" evidence="1">
    <location>
        <begin position="201"/>
        <end position="218"/>
    </location>
</feature>
<comment type="caution">
    <text evidence="2">The sequence shown here is derived from an EMBL/GenBank/DDBJ whole genome shotgun (WGS) entry which is preliminary data.</text>
</comment>
<keyword evidence="3" id="KW-1185">Reference proteome</keyword>
<feature type="transmembrane region" description="Helical" evidence="1">
    <location>
        <begin position="400"/>
        <end position="419"/>
    </location>
</feature>
<accession>A0ABQ0ADI3</accession>
<dbReference type="EMBL" id="BAABWN010000014">
    <property type="protein sequence ID" value="GAA6169696.1"/>
    <property type="molecule type" value="Genomic_DNA"/>
</dbReference>
<dbReference type="RefSeq" id="WP_353304169.1">
    <property type="nucleotide sequence ID" value="NZ_BAABWN010000014.1"/>
</dbReference>
<proteinExistence type="predicted"/>
<organism evidence="2 3">
    <name type="scientific">Sessilibacter corallicola</name>
    <dbReference type="NCBI Taxonomy" id="2904075"/>
    <lineage>
        <taxon>Bacteria</taxon>
        <taxon>Pseudomonadati</taxon>
        <taxon>Pseudomonadota</taxon>
        <taxon>Gammaproteobacteria</taxon>
        <taxon>Cellvibrionales</taxon>
        <taxon>Cellvibrionaceae</taxon>
        <taxon>Sessilibacter</taxon>
    </lineage>
</organism>
<reference evidence="2 3" key="1">
    <citation type="submission" date="2024-04" db="EMBL/GenBank/DDBJ databases">
        <title>Draft genome sequence of Sessilibacter corallicola NBRC 116591.</title>
        <authorList>
            <person name="Miyakawa T."/>
            <person name="Kusuya Y."/>
            <person name="Miura T."/>
        </authorList>
    </citation>
    <scope>NUCLEOTIDE SEQUENCE [LARGE SCALE GENOMIC DNA]</scope>
    <source>
        <strain evidence="2 3">KU-00831-HH</strain>
    </source>
</reference>
<name>A0ABQ0ADI3_9GAMM</name>
<feature type="transmembrane region" description="Helical" evidence="1">
    <location>
        <begin position="309"/>
        <end position="326"/>
    </location>
</feature>
<evidence type="ECO:0000313" key="3">
    <source>
        <dbReference type="Proteomes" id="UP001465153"/>
    </source>
</evidence>
<protein>
    <recommendedName>
        <fullName evidence="4">DUF2029 domain-containing protein</fullName>
    </recommendedName>
</protein>
<sequence length="431" mass="49270">MLIHGLGALSAAAFVLLGYLSYPDGDMSLPWFYAITLFVFAISIYVALTHKQANKTFSNFQVFCVVLGWPILFRLIGLYFGPIFEDDHYRFLWDGYTFANFGSPYGVAPEQFFGDPTIPDKFQPILDGINNPDIATIYGPITQISFLLAYWLAPAEVTALQAIYLLLDVVVILLLLKIAPRAGVILYAWSPLIIKEFAFTAHPDIVGVVFMVASLFCLKKDHQHLALVFIALSFCAKVFAILLIPLIVIRCHWKTWWVLPVVVAGVYAPFLLLNKADLYGLFAFAKDWQFNGSVFALLTQWLPVQQAKLLCAVVFCSCYAIYWFVFVRNRELIPRGDWVFGLFFFLAPVLNAWYLIWFLVFAAIYPTRWAWSASFLILMSYINGYNLLDSGLELYQQPHWARLMEYLPIIALFIYELLLKKQSLKIKILKS</sequence>
<feature type="transmembrane region" description="Helical" evidence="1">
    <location>
        <begin position="60"/>
        <end position="80"/>
    </location>
</feature>
<dbReference type="Pfam" id="PF26314">
    <property type="entry name" value="MptA_B_family"/>
    <property type="match status" value="1"/>
</dbReference>
<evidence type="ECO:0000313" key="2">
    <source>
        <dbReference type="EMBL" id="GAA6169696.1"/>
    </source>
</evidence>
<feature type="transmembrane region" description="Helical" evidence="1">
    <location>
        <begin position="338"/>
        <end position="362"/>
    </location>
</feature>
<keyword evidence="1" id="KW-0472">Membrane</keyword>
<evidence type="ECO:0000256" key="1">
    <source>
        <dbReference type="SAM" id="Phobius"/>
    </source>
</evidence>
<feature type="transmembrane region" description="Helical" evidence="1">
    <location>
        <begin position="369"/>
        <end position="388"/>
    </location>
</feature>
<feature type="transmembrane region" description="Helical" evidence="1">
    <location>
        <begin position="165"/>
        <end position="189"/>
    </location>
</feature>